<dbReference type="Proteomes" id="UP000887576">
    <property type="component" value="Unplaced"/>
</dbReference>
<proteinExistence type="predicted"/>
<evidence type="ECO:0000313" key="1">
    <source>
        <dbReference type="Proteomes" id="UP000887576"/>
    </source>
</evidence>
<name>A0AC34QZM0_9BILA</name>
<dbReference type="WBParaSite" id="JU765_v2.g20656.t1">
    <property type="protein sequence ID" value="JU765_v2.g20656.t1"/>
    <property type="gene ID" value="JU765_v2.g20656"/>
</dbReference>
<protein>
    <submittedName>
        <fullName evidence="2">Uncharacterized protein</fullName>
    </submittedName>
</protein>
<sequence length="416" mass="46182">MPKPTTLAEWQLQAVLFHAKLTQYYQKFISLGGDDVDQLMQSDESEFLEIMKLIGMASKPLHVRRFQRTLQEFSRDRTAFLQQAVTNIGPPPIDFPTTSTTTPMQAALQFLLPHTSTGSTTTTTTTGTTSDVLSPPKLTTTSFFQTSPSSLSATASLLPITGVDLLNLVSTNPFVSLPSTSPIIPSTSIAGTSQLPTRRSTSRTQSPAIGASNIASPSSESEYPTDQPFEGGILPENDIPIIQQLSKHLYDSIPNLKNLEPRYVQNKKRLPKELLDVMTMPTNDSTRIIKFRQFSAIYGRYDAKRKPDKPLSYHELLVNEAAAQLCLLQPVLLTRRDELFPLARKVVRASNFSNYRTISTTNIEKKKQIERSQTPESNPSNRSSPEISTSDRKRSSSTTDVKPSTSEPETKKSKNE</sequence>
<reference evidence="2" key="1">
    <citation type="submission" date="2022-11" db="UniProtKB">
        <authorList>
            <consortium name="WormBaseParasite"/>
        </authorList>
    </citation>
    <scope>IDENTIFICATION</scope>
</reference>
<organism evidence="1 2">
    <name type="scientific">Panagrolaimus sp. JU765</name>
    <dbReference type="NCBI Taxonomy" id="591449"/>
    <lineage>
        <taxon>Eukaryota</taxon>
        <taxon>Metazoa</taxon>
        <taxon>Ecdysozoa</taxon>
        <taxon>Nematoda</taxon>
        <taxon>Chromadorea</taxon>
        <taxon>Rhabditida</taxon>
        <taxon>Tylenchina</taxon>
        <taxon>Panagrolaimomorpha</taxon>
        <taxon>Panagrolaimoidea</taxon>
        <taxon>Panagrolaimidae</taxon>
        <taxon>Panagrolaimus</taxon>
    </lineage>
</organism>
<accession>A0AC34QZM0</accession>
<evidence type="ECO:0000313" key="2">
    <source>
        <dbReference type="WBParaSite" id="JU765_v2.g20656.t1"/>
    </source>
</evidence>